<evidence type="ECO:0000313" key="11">
    <source>
        <dbReference type="Proteomes" id="UP000007264"/>
    </source>
</evidence>
<dbReference type="Pfam" id="PF00501">
    <property type="entry name" value="AMP-binding"/>
    <property type="match status" value="1"/>
</dbReference>
<dbReference type="OrthoDB" id="1700726at2759"/>
<comment type="caution">
    <text evidence="10">The sequence shown here is derived from an EMBL/GenBank/DDBJ whole genome shotgun (WGS) entry which is preliminary data.</text>
</comment>
<feature type="domain" description="AMP-dependent synthetase/ligase" evidence="8">
    <location>
        <begin position="55"/>
        <end position="483"/>
    </location>
</feature>
<comment type="similarity">
    <text evidence="1 7">Belongs to the ATP-dependent AMP-binding enzyme family.</text>
</comment>
<dbReference type="InterPro" id="IPR042099">
    <property type="entry name" value="ANL_N_sf"/>
</dbReference>
<dbReference type="Gene3D" id="3.40.50.12780">
    <property type="entry name" value="N-terminal domain of ligase-like"/>
    <property type="match status" value="1"/>
</dbReference>
<organism evidence="10 11">
    <name type="scientific">Coccomyxa subellipsoidea (strain C-169)</name>
    <name type="common">Green microalga</name>
    <dbReference type="NCBI Taxonomy" id="574566"/>
    <lineage>
        <taxon>Eukaryota</taxon>
        <taxon>Viridiplantae</taxon>
        <taxon>Chlorophyta</taxon>
        <taxon>core chlorophytes</taxon>
        <taxon>Trebouxiophyceae</taxon>
        <taxon>Trebouxiophyceae incertae sedis</taxon>
        <taxon>Coccomyxaceae</taxon>
        <taxon>Coccomyxa</taxon>
        <taxon>Coccomyxa subellipsoidea</taxon>
    </lineage>
</organism>
<dbReference type="GO" id="GO:0005783">
    <property type="term" value="C:endoplasmic reticulum"/>
    <property type="evidence" value="ECO:0007669"/>
    <property type="project" value="TreeGrafter"/>
</dbReference>
<comment type="catalytic activity">
    <reaction evidence="7">
        <text>a long-chain fatty acid + ATP + CoA = a long-chain fatty acyl-CoA + AMP + diphosphate</text>
        <dbReference type="Rhea" id="RHEA:15421"/>
        <dbReference type="ChEBI" id="CHEBI:30616"/>
        <dbReference type="ChEBI" id="CHEBI:33019"/>
        <dbReference type="ChEBI" id="CHEBI:57287"/>
        <dbReference type="ChEBI" id="CHEBI:57560"/>
        <dbReference type="ChEBI" id="CHEBI:83139"/>
        <dbReference type="ChEBI" id="CHEBI:456215"/>
        <dbReference type="EC" id="6.2.1.3"/>
    </reaction>
</comment>
<keyword evidence="4 7" id="KW-0276">Fatty acid metabolism</keyword>
<dbReference type="Pfam" id="PF13193">
    <property type="entry name" value="AMP-binding_C"/>
    <property type="match status" value="1"/>
</dbReference>
<protein>
    <recommendedName>
        <fullName evidence="6 7">Long-chain-fatty-acid--CoA ligase</fullName>
        <ecNumber evidence="6 7">6.2.1.3</ecNumber>
    </recommendedName>
</protein>
<accession>I0Z1A4</accession>
<evidence type="ECO:0000256" key="2">
    <source>
        <dbReference type="ARBA" id="ARBA00022598"/>
    </source>
</evidence>
<evidence type="ECO:0000259" key="9">
    <source>
        <dbReference type="Pfam" id="PF13193"/>
    </source>
</evidence>
<dbReference type="GO" id="GO:0016020">
    <property type="term" value="C:membrane"/>
    <property type="evidence" value="ECO:0007669"/>
    <property type="project" value="TreeGrafter"/>
</dbReference>
<evidence type="ECO:0000256" key="3">
    <source>
        <dbReference type="ARBA" id="ARBA00022741"/>
    </source>
</evidence>
<dbReference type="STRING" id="574566.I0Z1A4"/>
<dbReference type="PANTHER" id="PTHR43272">
    <property type="entry name" value="LONG-CHAIN-FATTY-ACID--COA LIGASE"/>
    <property type="match status" value="1"/>
</dbReference>
<dbReference type="KEGG" id="csl:COCSUDRAFT_28164"/>
<proteinExistence type="inferred from homology"/>
<dbReference type="InterPro" id="IPR000873">
    <property type="entry name" value="AMP-dep_synth/lig_dom"/>
</dbReference>
<feature type="domain" description="AMP-binding enzyme C-terminal" evidence="9">
    <location>
        <begin position="535"/>
        <end position="605"/>
    </location>
</feature>
<evidence type="ECO:0000256" key="1">
    <source>
        <dbReference type="ARBA" id="ARBA00006432"/>
    </source>
</evidence>
<dbReference type="InterPro" id="IPR020845">
    <property type="entry name" value="AMP-binding_CS"/>
</dbReference>
<dbReference type="RefSeq" id="XP_005648967.1">
    <property type="nucleotide sequence ID" value="XM_005648910.1"/>
</dbReference>
<evidence type="ECO:0000256" key="4">
    <source>
        <dbReference type="ARBA" id="ARBA00022832"/>
    </source>
</evidence>
<reference evidence="10 11" key="1">
    <citation type="journal article" date="2012" name="Genome Biol.">
        <title>The genome of the polar eukaryotic microalga coccomyxa subellipsoidea reveals traits of cold adaptation.</title>
        <authorList>
            <person name="Blanc G."/>
            <person name="Agarkova I."/>
            <person name="Grimwood J."/>
            <person name="Kuo A."/>
            <person name="Brueggeman A."/>
            <person name="Dunigan D."/>
            <person name="Gurnon J."/>
            <person name="Ladunga I."/>
            <person name="Lindquist E."/>
            <person name="Lucas S."/>
            <person name="Pangilinan J."/>
            <person name="Proschold T."/>
            <person name="Salamov A."/>
            <person name="Schmutz J."/>
            <person name="Weeks D."/>
            <person name="Yamada T."/>
            <person name="Claverie J.M."/>
            <person name="Grigoriev I."/>
            <person name="Van Etten J."/>
            <person name="Lomsadze A."/>
            <person name="Borodovsky M."/>
        </authorList>
    </citation>
    <scope>NUCLEOTIDE SEQUENCE [LARGE SCALE GENOMIC DNA]</scope>
    <source>
        <strain evidence="10 11">C-169</strain>
    </source>
</reference>
<keyword evidence="11" id="KW-1185">Reference proteome</keyword>
<comment type="function">
    <text evidence="7">Catalyzes the conversion of long-chain fatty acids to their active form acyl-CoAs for both synthesis of cellular lipids, and degradation via beta-oxidation.</text>
</comment>
<sequence>MKHVENLLVEVAPAEPSKGEGTVAIGPTYRNVVAKDAYPTLDGVKTLYELFTSSAKRYAQNPCLGSRKQVDGTAGPFEFITYEETAELVAAIGSALSAVGVKAHDKCSIYGGNSAEWMIAMQACNRQSVYCVPLYDSLGENAVEFIINHSESSIIFVAREKLDTLLKALPSAHKGLTTLVYWGTGDEKRPDAEQVISLTYSWDEFLALGKATPAPPVPPSPEDLCTIMYTSGTTGDPKGVMISHAAVVAEVAGLHAFLKQISHGNTITENDVVLSYLPLAHIFDRSTEEMFLSVGARIGYFQGDVKKLVDDIAALKPTIFIGVPRVFDRIYAGAMSKIDEKGGLAAKLFHWGYRRKSARLKRNIPADKATPVFDKVVFSKIKARLGGRVKIIVSGGAPLAGHVEEFLKITISWGVQGYGLTETCAGSFISVPDLSEMAGTVGPPLPCTAFRLEAVPEMNYDPAGSPPRGEVVIGGPTLFKGYYKDEAKTKEDLTADGWFHTGDVGELTPEGALRIIDRKKNIFKLSQGEYIAVEKIEAVYKKNPLVEQIWVYGNSFENILVAVVVPAESALTSWAADADVSGDLAEIVKDPKANSYVWGELNKTAKEAKLKGFEQIRKIHLEAEQFSVEQNLITPTFKLKRPQLLKHYKEQIDAMYGKKKS</sequence>
<dbReference type="GeneID" id="17042425"/>
<evidence type="ECO:0000256" key="7">
    <source>
        <dbReference type="RuleBase" id="RU369030"/>
    </source>
</evidence>
<keyword evidence="7" id="KW-0443">Lipid metabolism</keyword>
<evidence type="ECO:0000259" key="8">
    <source>
        <dbReference type="Pfam" id="PF00501"/>
    </source>
</evidence>
<dbReference type="EMBL" id="AGSI01000005">
    <property type="protein sequence ID" value="EIE24423.1"/>
    <property type="molecule type" value="Genomic_DNA"/>
</dbReference>
<keyword evidence="5 7" id="KW-0067">ATP-binding</keyword>
<dbReference type="PROSITE" id="PS00455">
    <property type="entry name" value="AMP_BINDING"/>
    <property type="match status" value="1"/>
</dbReference>
<evidence type="ECO:0000313" key="10">
    <source>
        <dbReference type="EMBL" id="EIE24423.1"/>
    </source>
</evidence>
<keyword evidence="2 7" id="KW-0436">Ligase</keyword>
<dbReference type="InterPro" id="IPR025110">
    <property type="entry name" value="AMP-bd_C"/>
</dbReference>
<dbReference type="eggNOG" id="KOG1256">
    <property type="taxonomic scope" value="Eukaryota"/>
</dbReference>
<name>I0Z1A4_COCSC</name>
<evidence type="ECO:0000256" key="5">
    <source>
        <dbReference type="ARBA" id="ARBA00022840"/>
    </source>
</evidence>
<dbReference type="GO" id="GO:0005524">
    <property type="term" value="F:ATP binding"/>
    <property type="evidence" value="ECO:0007669"/>
    <property type="project" value="UniProtKB-KW"/>
</dbReference>
<dbReference type="CDD" id="cd05927">
    <property type="entry name" value="LC-FACS_euk"/>
    <property type="match status" value="1"/>
</dbReference>
<dbReference type="PANTHER" id="PTHR43272:SF3">
    <property type="entry name" value="LONG CHAIN ACYL-COA SYNTHETASE 4"/>
    <property type="match status" value="1"/>
</dbReference>
<keyword evidence="3 7" id="KW-0547">Nucleotide-binding</keyword>
<evidence type="ECO:0000256" key="6">
    <source>
        <dbReference type="ARBA" id="ARBA00026121"/>
    </source>
</evidence>
<dbReference type="SUPFAM" id="SSF56801">
    <property type="entry name" value="Acetyl-CoA synthetase-like"/>
    <property type="match status" value="1"/>
</dbReference>
<gene>
    <name evidence="10" type="ORF">COCSUDRAFT_28164</name>
</gene>
<dbReference type="InterPro" id="IPR045311">
    <property type="entry name" value="LC-FACS_euk"/>
</dbReference>
<dbReference type="GO" id="GO:0004467">
    <property type="term" value="F:long-chain fatty acid-CoA ligase activity"/>
    <property type="evidence" value="ECO:0007669"/>
    <property type="project" value="UniProtKB-EC"/>
</dbReference>
<dbReference type="Proteomes" id="UP000007264">
    <property type="component" value="Unassembled WGS sequence"/>
</dbReference>
<dbReference type="EC" id="6.2.1.3" evidence="6 7"/>
<dbReference type="AlphaFoldDB" id="I0Z1A4"/>